<gene>
    <name evidence="1" type="ORF">F4162_01755</name>
</gene>
<protein>
    <recommendedName>
        <fullName evidence="2">Restriction endonuclease</fullName>
    </recommendedName>
</protein>
<evidence type="ECO:0008006" key="2">
    <source>
        <dbReference type="Google" id="ProtNLM"/>
    </source>
</evidence>
<dbReference type="AlphaFoldDB" id="A0A6B1F6F5"/>
<sequence length="241" mass="27107">MTLEEIKSKLDNLSPVKVSFVAKVIEALANPPALNVRSAGTWLIDNPQWTEYFGLALSVHHGATVEPLRLTAFEAVFRNACEHMGWNVLRPESQTQQFIDMTVSPRPGMRLHLSLKSTAAKNLSTTSLHISKLTEASWIQDIRKASQRRFETIKLFRAYRQAVSHIILLRAFRDKYEVPPYLYQLVEDAPVEAFATDGPRVPCTIDGKHVATVSLDRSDAKITVSGIKLSACTIHAEWRKQ</sequence>
<reference evidence="1" key="1">
    <citation type="submission" date="2019-09" db="EMBL/GenBank/DDBJ databases">
        <title>Characterisation of the sponge microbiome using genome-centric metagenomics.</title>
        <authorList>
            <person name="Engelberts J.P."/>
            <person name="Robbins S.J."/>
            <person name="De Goeij J.M."/>
            <person name="Aranda M."/>
            <person name="Bell S.C."/>
            <person name="Webster N.S."/>
        </authorList>
    </citation>
    <scope>NUCLEOTIDE SEQUENCE</scope>
    <source>
        <strain evidence="1">SB0676_bin_10</strain>
    </source>
</reference>
<dbReference type="EMBL" id="VYDO01000068">
    <property type="protein sequence ID" value="MYG37747.1"/>
    <property type="molecule type" value="Genomic_DNA"/>
</dbReference>
<accession>A0A6B1F6F5</accession>
<organism evidence="1">
    <name type="scientific">Synechococcus sp. SB0676_bin_10</name>
    <dbReference type="NCBI Taxonomy" id="2604869"/>
    <lineage>
        <taxon>Bacteria</taxon>
        <taxon>Bacillati</taxon>
        <taxon>Cyanobacteriota</taxon>
        <taxon>Cyanophyceae</taxon>
        <taxon>Synechococcales</taxon>
        <taxon>Synechococcaceae</taxon>
        <taxon>Synechococcus</taxon>
    </lineage>
</organism>
<evidence type="ECO:0000313" key="1">
    <source>
        <dbReference type="EMBL" id="MYG37747.1"/>
    </source>
</evidence>
<comment type="caution">
    <text evidence="1">The sequence shown here is derived from an EMBL/GenBank/DDBJ whole genome shotgun (WGS) entry which is preliminary data.</text>
</comment>
<name>A0A6B1F6F5_9SYNE</name>
<proteinExistence type="predicted"/>